<name>A0A1I2AMI4_9ACTN</name>
<dbReference type="SUPFAM" id="SSF56784">
    <property type="entry name" value="HAD-like"/>
    <property type="match status" value="1"/>
</dbReference>
<dbReference type="SFLD" id="SFLDG01129">
    <property type="entry name" value="C1.5:_HAD__Beta-PGM__Phosphata"/>
    <property type="match status" value="1"/>
</dbReference>
<accession>A0A1I2AMI4</accession>
<reference evidence="1 2" key="1">
    <citation type="submission" date="2016-10" db="EMBL/GenBank/DDBJ databases">
        <authorList>
            <person name="de Groot N.N."/>
        </authorList>
    </citation>
    <scope>NUCLEOTIDE SEQUENCE [LARGE SCALE GENOMIC DNA]</scope>
    <source>
        <strain evidence="1 2">CGMCC 4.3510</strain>
    </source>
</reference>
<dbReference type="InterPro" id="IPR051806">
    <property type="entry name" value="HAD-like_SPP"/>
</dbReference>
<proteinExistence type="predicted"/>
<dbReference type="SFLD" id="SFLDS00003">
    <property type="entry name" value="Haloacid_Dehalogenase"/>
    <property type="match status" value="1"/>
</dbReference>
<dbReference type="CDD" id="cd07505">
    <property type="entry name" value="HAD_BPGM-like"/>
    <property type="match status" value="1"/>
</dbReference>
<dbReference type="STRING" id="380248.SAMN05216251_103141"/>
<dbReference type="PRINTS" id="PR00413">
    <property type="entry name" value="HADHALOGNASE"/>
</dbReference>
<dbReference type="InterPro" id="IPR036412">
    <property type="entry name" value="HAD-like_sf"/>
</dbReference>
<keyword evidence="2" id="KW-1185">Reference proteome</keyword>
<dbReference type="PANTHER" id="PTHR43481:SF4">
    <property type="entry name" value="GLYCEROL-1-PHOSPHATE PHOSPHOHYDROLASE 1-RELATED"/>
    <property type="match status" value="1"/>
</dbReference>
<dbReference type="InterPro" id="IPR006439">
    <property type="entry name" value="HAD-SF_hydro_IA"/>
</dbReference>
<dbReference type="SFLD" id="SFLDG01135">
    <property type="entry name" value="C1.5.6:_HAD__Beta-PGM__Phospha"/>
    <property type="match status" value="1"/>
</dbReference>
<dbReference type="EMBL" id="FONG01000003">
    <property type="protein sequence ID" value="SFE44949.1"/>
    <property type="molecule type" value="Genomic_DNA"/>
</dbReference>
<evidence type="ECO:0000313" key="1">
    <source>
        <dbReference type="EMBL" id="SFE44949.1"/>
    </source>
</evidence>
<dbReference type="Gene3D" id="3.40.50.1000">
    <property type="entry name" value="HAD superfamily/HAD-like"/>
    <property type="match status" value="1"/>
</dbReference>
<organism evidence="1 2">
    <name type="scientific">Actinacidiphila alni</name>
    <dbReference type="NCBI Taxonomy" id="380248"/>
    <lineage>
        <taxon>Bacteria</taxon>
        <taxon>Bacillati</taxon>
        <taxon>Actinomycetota</taxon>
        <taxon>Actinomycetes</taxon>
        <taxon>Kitasatosporales</taxon>
        <taxon>Streptomycetaceae</taxon>
        <taxon>Actinacidiphila</taxon>
    </lineage>
</organism>
<dbReference type="GO" id="GO:0050308">
    <property type="term" value="F:sugar-phosphatase activity"/>
    <property type="evidence" value="ECO:0007669"/>
    <property type="project" value="TreeGrafter"/>
</dbReference>
<dbReference type="InterPro" id="IPR023214">
    <property type="entry name" value="HAD_sf"/>
</dbReference>
<gene>
    <name evidence="1" type="ORF">SAMN05216251_103141</name>
</gene>
<dbReference type="PANTHER" id="PTHR43481">
    <property type="entry name" value="FRUCTOSE-1-PHOSPHATE PHOSPHATASE"/>
    <property type="match status" value="1"/>
</dbReference>
<dbReference type="AlphaFoldDB" id="A0A1I2AMI4"/>
<dbReference type="NCBIfam" id="TIGR01509">
    <property type="entry name" value="HAD-SF-IA-v3"/>
    <property type="match status" value="1"/>
</dbReference>
<dbReference type="Gene3D" id="1.10.150.240">
    <property type="entry name" value="Putative phosphatase, domain 2"/>
    <property type="match status" value="1"/>
</dbReference>
<protein>
    <submittedName>
        <fullName evidence="1">Haloacid dehalogenase superfamily, subfamily IA, variant 3 with third motif having DD or ED</fullName>
    </submittedName>
</protein>
<dbReference type="Proteomes" id="UP000199323">
    <property type="component" value="Unassembled WGS sequence"/>
</dbReference>
<dbReference type="Pfam" id="PF00702">
    <property type="entry name" value="Hydrolase"/>
    <property type="match status" value="1"/>
</dbReference>
<evidence type="ECO:0000313" key="2">
    <source>
        <dbReference type="Proteomes" id="UP000199323"/>
    </source>
</evidence>
<sequence length="227" mass="23575">MHPRHAPGPAQPAAVLFDMDGTLVDTEHLWWQAVTEVAEGLGYRVTDADLPEVLGRPVAHTAGHLRRAAGPGVPQARIAGDLDAAFVAKVTAEVRPRPGALRLLAELRAAAVPVALVTASPRRVVEVVLRTLGERWFTLTVAAEDTVRTKPAPDPYLTAAERLGVAPGDCVAVEDSPLGVDSARAAGCPVVAVPSTVAIARAPGIMVLPSLEQVDLVLLSAFAAAPA</sequence>
<dbReference type="InterPro" id="IPR023198">
    <property type="entry name" value="PGP-like_dom2"/>
</dbReference>